<evidence type="ECO:0000256" key="1">
    <source>
        <dbReference type="SAM" id="MobiDB-lite"/>
    </source>
</evidence>
<dbReference type="AlphaFoldDB" id="S7Q6S1"/>
<reference evidence="2 3" key="1">
    <citation type="journal article" date="2012" name="Science">
        <title>The Paleozoic origin of enzymatic lignin decomposition reconstructed from 31 fungal genomes.</title>
        <authorList>
            <person name="Floudas D."/>
            <person name="Binder M."/>
            <person name="Riley R."/>
            <person name="Barry K."/>
            <person name="Blanchette R.A."/>
            <person name="Henrissat B."/>
            <person name="Martinez A.T."/>
            <person name="Otillar R."/>
            <person name="Spatafora J.W."/>
            <person name="Yadav J.S."/>
            <person name="Aerts A."/>
            <person name="Benoit I."/>
            <person name="Boyd A."/>
            <person name="Carlson A."/>
            <person name="Copeland A."/>
            <person name="Coutinho P.M."/>
            <person name="de Vries R.P."/>
            <person name="Ferreira P."/>
            <person name="Findley K."/>
            <person name="Foster B."/>
            <person name="Gaskell J."/>
            <person name="Glotzer D."/>
            <person name="Gorecki P."/>
            <person name="Heitman J."/>
            <person name="Hesse C."/>
            <person name="Hori C."/>
            <person name="Igarashi K."/>
            <person name="Jurgens J.A."/>
            <person name="Kallen N."/>
            <person name="Kersten P."/>
            <person name="Kohler A."/>
            <person name="Kuees U."/>
            <person name="Kumar T.K.A."/>
            <person name="Kuo A."/>
            <person name="LaButti K."/>
            <person name="Larrondo L.F."/>
            <person name="Lindquist E."/>
            <person name="Ling A."/>
            <person name="Lombard V."/>
            <person name="Lucas S."/>
            <person name="Lundell T."/>
            <person name="Martin R."/>
            <person name="McLaughlin D.J."/>
            <person name="Morgenstern I."/>
            <person name="Morin E."/>
            <person name="Murat C."/>
            <person name="Nagy L.G."/>
            <person name="Nolan M."/>
            <person name="Ohm R.A."/>
            <person name="Patyshakuliyeva A."/>
            <person name="Rokas A."/>
            <person name="Ruiz-Duenas F.J."/>
            <person name="Sabat G."/>
            <person name="Salamov A."/>
            <person name="Samejima M."/>
            <person name="Schmutz J."/>
            <person name="Slot J.C."/>
            <person name="St John F."/>
            <person name="Stenlid J."/>
            <person name="Sun H."/>
            <person name="Sun S."/>
            <person name="Syed K."/>
            <person name="Tsang A."/>
            <person name="Wiebenga A."/>
            <person name="Young D."/>
            <person name="Pisabarro A."/>
            <person name="Eastwood D.C."/>
            <person name="Martin F."/>
            <person name="Cullen D."/>
            <person name="Grigoriev I.V."/>
            <person name="Hibbett D.S."/>
        </authorList>
    </citation>
    <scope>NUCLEOTIDE SEQUENCE [LARGE SCALE GENOMIC DNA]</scope>
    <source>
        <strain evidence="2 3">ATCC 11539</strain>
    </source>
</reference>
<evidence type="ECO:0000313" key="3">
    <source>
        <dbReference type="Proteomes" id="UP000030669"/>
    </source>
</evidence>
<feature type="region of interest" description="Disordered" evidence="1">
    <location>
        <begin position="921"/>
        <end position="952"/>
    </location>
</feature>
<protein>
    <submittedName>
        <fullName evidence="2">Uncharacterized protein</fullName>
    </submittedName>
</protein>
<organism evidence="2 3">
    <name type="scientific">Gloeophyllum trabeum (strain ATCC 11539 / FP-39264 / Madison 617)</name>
    <name type="common">Brown rot fungus</name>
    <dbReference type="NCBI Taxonomy" id="670483"/>
    <lineage>
        <taxon>Eukaryota</taxon>
        <taxon>Fungi</taxon>
        <taxon>Dikarya</taxon>
        <taxon>Basidiomycota</taxon>
        <taxon>Agaricomycotina</taxon>
        <taxon>Agaricomycetes</taxon>
        <taxon>Gloeophyllales</taxon>
        <taxon>Gloeophyllaceae</taxon>
        <taxon>Gloeophyllum</taxon>
    </lineage>
</organism>
<dbReference type="KEGG" id="gtr:GLOTRDRAFT_93732"/>
<name>S7Q6S1_GLOTA</name>
<sequence>MSFAQPLATPVQVHIVGCPGDWGRFSPGIAAVLLGLDTHPVETQDIILRELSLDEREALMRTAWKVSERLLLLLEAEHCAPQLGKDPRTAIVVLNLPTHEPCIPVSSTPWSGHLPDNPGLVDRRFALVVTTQEEHEKGTRKCHRSSGMHELNEESIGSSGEVSVASRDSLASRDSCSNEYYTIGSDGEHQPFGAAHLLLPCPVHDQVPFALVCVAEEAEIYSAMCSALMQRDVFGVRDVLAGFAFSSDECTIQLVLAWLEDDISHSCSQVHVAHADPTTYRAVHGLGVFDLSDMHSAWVHALFLATLRGALTACASTAQTHAPETYRRLSIGDPRSWRIDLIAEDGYVEGCDPTLITDQRVRRWLASCTVAEGADRSPHPIFDQPSGPPSVLFTLRAFSVAHHWLQDEKQEPVLAKRSNKFPSSGPEDVAADFWANKCLQDRYNELRKKQLAHAVRPSPVLLTVWHSAMLERRVPPGEFASCLSEVLSLIQIYVDRCIASAAYPPVYQPASFIPQVLYNIMQKVLLPRLCPVHPLLTVSLTSAEEIIRNDDHERKCLIYDTKESTGVFHTLNAEHTHVWYQYHSELALQQALRAYCNFDLLHPLDDDQSATARSLLMSRLPNTLFQSGRTPSGAGPWPDLNEVECRQQWDSIISGYLSGRAPVPITAEAELGHHIHSRQVLERFTPLSRNTLFDVICSDLDNKNLKKTCAIRHDHYFTFARVYESADSYPSFDFKLPSLEFLPGRDGDLISNLVDDFSSSMQDFCARADRNLLQDRKWRIAGMSMYLNRAAKLEALYSRTLQHDFDYAICDGIVFAEIPNVFEDLDHHLKDQILSSWIVDASKSHDPKEALKEEDTIDITSRENEPLRDSGPLLAQEIRRFTHAIKPAALFADGDIPQGATTDSSSDAQAGQVPLANASLSMAVSAPSQKTPSLTPTDAVSGPKMDHAATGSPQAGEWKSVYLPILYCEYKHGRIHPLQGLNQARVYVSSGTKYYETMGMFDVPVFAIATVGTKGRLLCGWAEQVPTPDPTRLEDIRKDPVCAPVPRRRRRLLTPS</sequence>
<feature type="compositionally biased region" description="Polar residues" evidence="1">
    <location>
        <begin position="921"/>
        <end position="938"/>
    </location>
</feature>
<dbReference type="OrthoDB" id="2919059at2759"/>
<dbReference type="eggNOG" id="ENOG502SIB8">
    <property type="taxonomic scope" value="Eukaryota"/>
</dbReference>
<dbReference type="EMBL" id="KB469302">
    <property type="protein sequence ID" value="EPQ55227.1"/>
    <property type="molecule type" value="Genomic_DNA"/>
</dbReference>
<dbReference type="RefSeq" id="XP_007866379.1">
    <property type="nucleotide sequence ID" value="XM_007868188.1"/>
</dbReference>
<feature type="region of interest" description="Disordered" evidence="1">
    <location>
        <begin position="136"/>
        <end position="163"/>
    </location>
</feature>
<accession>S7Q6S1</accession>
<dbReference type="HOGENOM" id="CLU_272027_0_0_1"/>
<keyword evidence="3" id="KW-1185">Reference proteome</keyword>
<feature type="compositionally biased region" description="Low complexity" evidence="1">
    <location>
        <begin position="154"/>
        <end position="163"/>
    </location>
</feature>
<dbReference type="Proteomes" id="UP000030669">
    <property type="component" value="Unassembled WGS sequence"/>
</dbReference>
<proteinExistence type="predicted"/>
<feature type="region of interest" description="Disordered" evidence="1">
    <location>
        <begin position="848"/>
        <end position="868"/>
    </location>
</feature>
<gene>
    <name evidence="2" type="ORF">GLOTRDRAFT_93732</name>
</gene>
<evidence type="ECO:0000313" key="2">
    <source>
        <dbReference type="EMBL" id="EPQ55227.1"/>
    </source>
</evidence>
<dbReference type="GeneID" id="19309543"/>